<dbReference type="EMBL" id="WPIK01000010">
    <property type="protein sequence ID" value="MVN22367.1"/>
    <property type="molecule type" value="Genomic_DNA"/>
</dbReference>
<reference evidence="3 4" key="1">
    <citation type="submission" date="2019-12" db="EMBL/GenBank/DDBJ databases">
        <title>Mucilaginibacter sp. HMF7410 genome sequencing and assembly.</title>
        <authorList>
            <person name="Kang H."/>
            <person name="Cha I."/>
            <person name="Kim H."/>
            <person name="Joh K."/>
        </authorList>
    </citation>
    <scope>NUCLEOTIDE SEQUENCE [LARGE SCALE GENOMIC DNA]</scope>
    <source>
        <strain evidence="3 4">HMF7410</strain>
    </source>
</reference>
<dbReference type="AlphaFoldDB" id="A0A7K1SYN0"/>
<protein>
    <submittedName>
        <fullName evidence="3">Biopolymer transporter TolR</fullName>
    </submittedName>
</protein>
<evidence type="ECO:0000256" key="2">
    <source>
        <dbReference type="SAM" id="SignalP"/>
    </source>
</evidence>
<dbReference type="InterPro" id="IPR011659">
    <property type="entry name" value="WD40"/>
</dbReference>
<keyword evidence="2" id="KW-0732">Signal</keyword>
<dbReference type="RefSeq" id="WP_157567524.1">
    <property type="nucleotide sequence ID" value="NZ_WPIK01000010.1"/>
</dbReference>
<keyword evidence="4" id="KW-1185">Reference proteome</keyword>
<gene>
    <name evidence="3" type="ORF">GO621_12560</name>
</gene>
<sequence length="506" mass="56047">MKTKHLFKTALPVLVSLLSYAASAQKIGIFDGQADVGKNVKPGSGTFIPQTQQYVISGAGYNIWFDHDEFHYVWKKMKGDFILYTKAEFAGWNGVEEHRKVGWMVRKSLDGNSAQINAVEHGDGLTSLQFRRTAGATTEEIKSKINHANIIQLERKGNTYTMRVAKYGEPFVTEEVSDLDLGDDVYVGLFVGSHNADVAETGIFRDVRITVPFAGNADQRTQMTLGSNLELMEIATGNREIIYTVPYSIQAPNWTKDGKSLIFNDSKGLLYNFDLANRQPKLLNTGDVKNNNNDHVLSFDGKMLGLSSSVNTLGGSIVYTVPVTGGTPKQITPKGPSYLHGWSPDGKSLVFCGERDGEFDVYKVPATGGKEVRLTTEKGLDDGPEYTPDGKYIYFNSVRSGLMQIWRMKPDGSEQEQVTKDDYDNWFAHISPDGKSMVFLSFLKTEVEPGIHPPYKHVYIRMLPISGQGTPKVLAYIYGGQGSINTPSWSPDSKHIAFISNSDMSK</sequence>
<feature type="signal peptide" evidence="2">
    <location>
        <begin position="1"/>
        <end position="24"/>
    </location>
</feature>
<dbReference type="Gene3D" id="2.120.10.30">
    <property type="entry name" value="TolB, C-terminal domain"/>
    <property type="match status" value="1"/>
</dbReference>
<dbReference type="Pfam" id="PF07676">
    <property type="entry name" value="PD40"/>
    <property type="match status" value="3"/>
</dbReference>
<dbReference type="PANTHER" id="PTHR36842:SF1">
    <property type="entry name" value="PROTEIN TOLB"/>
    <property type="match status" value="1"/>
</dbReference>
<proteinExistence type="inferred from homology"/>
<evidence type="ECO:0000313" key="4">
    <source>
        <dbReference type="Proteomes" id="UP000462014"/>
    </source>
</evidence>
<organism evidence="3 4">
    <name type="scientific">Mucilaginibacter arboris</name>
    <dbReference type="NCBI Taxonomy" id="2682090"/>
    <lineage>
        <taxon>Bacteria</taxon>
        <taxon>Pseudomonadati</taxon>
        <taxon>Bacteroidota</taxon>
        <taxon>Sphingobacteriia</taxon>
        <taxon>Sphingobacteriales</taxon>
        <taxon>Sphingobacteriaceae</taxon>
        <taxon>Mucilaginibacter</taxon>
    </lineage>
</organism>
<dbReference type="Proteomes" id="UP000462014">
    <property type="component" value="Unassembled WGS sequence"/>
</dbReference>
<evidence type="ECO:0000313" key="3">
    <source>
        <dbReference type="EMBL" id="MVN22367.1"/>
    </source>
</evidence>
<name>A0A7K1SYN0_9SPHI</name>
<dbReference type="PANTHER" id="PTHR36842">
    <property type="entry name" value="PROTEIN TOLB HOMOLOG"/>
    <property type="match status" value="1"/>
</dbReference>
<dbReference type="SUPFAM" id="SSF82171">
    <property type="entry name" value="DPP6 N-terminal domain-like"/>
    <property type="match status" value="1"/>
</dbReference>
<comment type="similarity">
    <text evidence="1">Belongs to the TolB family.</text>
</comment>
<evidence type="ECO:0000256" key="1">
    <source>
        <dbReference type="ARBA" id="ARBA00009820"/>
    </source>
</evidence>
<feature type="chain" id="PRO_5029724807" evidence="2">
    <location>
        <begin position="25"/>
        <end position="506"/>
    </location>
</feature>
<comment type="caution">
    <text evidence="3">The sequence shown here is derived from an EMBL/GenBank/DDBJ whole genome shotgun (WGS) entry which is preliminary data.</text>
</comment>
<accession>A0A7K1SYN0</accession>
<dbReference type="InterPro" id="IPR011042">
    <property type="entry name" value="6-blade_b-propeller_TolB-like"/>
</dbReference>